<reference evidence="1 2" key="1">
    <citation type="submission" date="2023-11" db="EMBL/GenBank/DDBJ databases">
        <title>MicrobeMod: A computational toolkit for identifying prokaryotic methylation and restriction-modification with nanopore sequencing.</title>
        <authorList>
            <person name="Crits-Christoph A."/>
            <person name="Kang S.C."/>
            <person name="Lee H."/>
            <person name="Ostrov N."/>
        </authorList>
    </citation>
    <scope>NUCLEOTIDE SEQUENCE [LARGE SCALE GENOMIC DNA]</scope>
    <source>
        <strain evidence="1 2">ATCC 23090</strain>
    </source>
</reference>
<gene>
    <name evidence="1" type="ORF">SR876_02985</name>
</gene>
<dbReference type="Proteomes" id="UP001326715">
    <property type="component" value="Chromosome"/>
</dbReference>
<dbReference type="RefSeq" id="WP_177318717.1">
    <property type="nucleotide sequence ID" value="NZ_CP139972.1"/>
</dbReference>
<sequence length="52" mass="6013">MRLTGALQQREYTKWNAFKIMVGNAQYGPAPYYGEINYTGMMVEKGCYSKPR</sequence>
<organism evidence="1 2">
    <name type="scientific">Chitinophaga sancti</name>
    <dbReference type="NCBI Taxonomy" id="1004"/>
    <lineage>
        <taxon>Bacteria</taxon>
        <taxon>Pseudomonadati</taxon>
        <taxon>Bacteroidota</taxon>
        <taxon>Chitinophagia</taxon>
        <taxon>Chitinophagales</taxon>
        <taxon>Chitinophagaceae</taxon>
        <taxon>Chitinophaga</taxon>
    </lineage>
</organism>
<evidence type="ECO:0000313" key="1">
    <source>
        <dbReference type="EMBL" id="WQG90446.1"/>
    </source>
</evidence>
<proteinExistence type="predicted"/>
<protein>
    <submittedName>
        <fullName evidence="1">Uncharacterized protein</fullName>
    </submittedName>
</protein>
<keyword evidence="2" id="KW-1185">Reference proteome</keyword>
<dbReference type="EMBL" id="CP140154">
    <property type="protein sequence ID" value="WQG90446.1"/>
    <property type="molecule type" value="Genomic_DNA"/>
</dbReference>
<name>A0ABZ0XJ39_9BACT</name>
<evidence type="ECO:0000313" key="2">
    <source>
        <dbReference type="Proteomes" id="UP001326715"/>
    </source>
</evidence>
<accession>A0ABZ0XJ39</accession>